<keyword evidence="2" id="KW-1185">Reference proteome</keyword>
<reference evidence="2" key="1">
    <citation type="submission" date="2021-01" db="EMBL/GenBank/DDBJ databases">
        <title>Caligus Genome Assembly.</title>
        <authorList>
            <person name="Gallardo-Escarate C."/>
        </authorList>
    </citation>
    <scope>NUCLEOTIDE SEQUENCE [LARGE SCALE GENOMIC DNA]</scope>
</reference>
<organism evidence="1 2">
    <name type="scientific">Caligus rogercresseyi</name>
    <name type="common">Sea louse</name>
    <dbReference type="NCBI Taxonomy" id="217165"/>
    <lineage>
        <taxon>Eukaryota</taxon>
        <taxon>Metazoa</taxon>
        <taxon>Ecdysozoa</taxon>
        <taxon>Arthropoda</taxon>
        <taxon>Crustacea</taxon>
        <taxon>Multicrustacea</taxon>
        <taxon>Hexanauplia</taxon>
        <taxon>Copepoda</taxon>
        <taxon>Siphonostomatoida</taxon>
        <taxon>Caligidae</taxon>
        <taxon>Caligus</taxon>
    </lineage>
</organism>
<sequence>MLNLRGFATFWYLLFQMSEFPLHFHCARILRSLGVLALAQDHSVCLAGAHLLHTASGHRAAEDIPGDGVIHLQVHAAPFQ</sequence>
<accession>A0A7T8JV25</accession>
<proteinExistence type="predicted"/>
<dbReference type="EMBL" id="CP045906">
    <property type="protein sequence ID" value="QQP34975.1"/>
    <property type="molecule type" value="Genomic_DNA"/>
</dbReference>
<evidence type="ECO:0000313" key="1">
    <source>
        <dbReference type="EMBL" id="QQP34975.1"/>
    </source>
</evidence>
<evidence type="ECO:0000313" key="2">
    <source>
        <dbReference type="Proteomes" id="UP000595437"/>
    </source>
</evidence>
<dbReference type="AlphaFoldDB" id="A0A7T8JV25"/>
<gene>
    <name evidence="1" type="ORF">FKW44_023052</name>
</gene>
<name>A0A7T8JV25_CALRO</name>
<dbReference type="Proteomes" id="UP000595437">
    <property type="component" value="Chromosome 17"/>
</dbReference>
<protein>
    <submittedName>
        <fullName evidence="1">Uncharacterized protein</fullName>
    </submittedName>
</protein>